<sequence>MCNPGTTYFDARFQAVMDAIASLALKVTGRVQQSPVRVREPILPTLSTNSQNPNLPQPPTLTAEVDKIKIATPPRTLRKEIMLQEFLSPKDDKHEREIQVGYQFIKL</sequence>
<protein>
    <submittedName>
        <fullName evidence="1">Uncharacterized protein</fullName>
    </submittedName>
</protein>
<reference evidence="1" key="1">
    <citation type="journal article" date="2023" name="Science">
        <title>Elucidation of the pathway for biosynthesis of saponin adjuvants from the soapbark tree.</title>
        <authorList>
            <person name="Reed J."/>
            <person name="Orme A."/>
            <person name="El-Demerdash A."/>
            <person name="Owen C."/>
            <person name="Martin L.B.B."/>
            <person name="Misra R.C."/>
            <person name="Kikuchi S."/>
            <person name="Rejzek M."/>
            <person name="Martin A.C."/>
            <person name="Harkess A."/>
            <person name="Leebens-Mack J."/>
            <person name="Louveau T."/>
            <person name="Stephenson M.J."/>
            <person name="Osbourn A."/>
        </authorList>
    </citation>
    <scope>NUCLEOTIDE SEQUENCE</scope>
    <source>
        <strain evidence="1">S10</strain>
    </source>
</reference>
<dbReference type="KEGG" id="qsa:O6P43_016851"/>
<evidence type="ECO:0000313" key="2">
    <source>
        <dbReference type="Proteomes" id="UP001163823"/>
    </source>
</evidence>
<evidence type="ECO:0000313" key="1">
    <source>
        <dbReference type="EMBL" id="KAJ7961518.1"/>
    </source>
</evidence>
<accession>A0AAD7LNY6</accession>
<dbReference type="AlphaFoldDB" id="A0AAD7LNY6"/>
<dbReference type="Proteomes" id="UP001163823">
    <property type="component" value="Chromosome 7"/>
</dbReference>
<comment type="caution">
    <text evidence="1">The sequence shown here is derived from an EMBL/GenBank/DDBJ whole genome shotgun (WGS) entry which is preliminary data.</text>
</comment>
<keyword evidence="2" id="KW-1185">Reference proteome</keyword>
<organism evidence="1 2">
    <name type="scientific">Quillaja saponaria</name>
    <name type="common">Soap bark tree</name>
    <dbReference type="NCBI Taxonomy" id="32244"/>
    <lineage>
        <taxon>Eukaryota</taxon>
        <taxon>Viridiplantae</taxon>
        <taxon>Streptophyta</taxon>
        <taxon>Embryophyta</taxon>
        <taxon>Tracheophyta</taxon>
        <taxon>Spermatophyta</taxon>
        <taxon>Magnoliopsida</taxon>
        <taxon>eudicotyledons</taxon>
        <taxon>Gunneridae</taxon>
        <taxon>Pentapetalae</taxon>
        <taxon>rosids</taxon>
        <taxon>fabids</taxon>
        <taxon>Fabales</taxon>
        <taxon>Quillajaceae</taxon>
        <taxon>Quillaja</taxon>
    </lineage>
</organism>
<proteinExistence type="predicted"/>
<name>A0AAD7LNY6_QUISA</name>
<dbReference type="EMBL" id="JARAOO010000007">
    <property type="protein sequence ID" value="KAJ7961518.1"/>
    <property type="molecule type" value="Genomic_DNA"/>
</dbReference>
<gene>
    <name evidence="1" type="ORF">O6P43_016851</name>
</gene>